<evidence type="ECO:0000256" key="1">
    <source>
        <dbReference type="ARBA" id="ARBA00004141"/>
    </source>
</evidence>
<feature type="transmembrane region" description="Helical" evidence="7">
    <location>
        <begin position="229"/>
        <end position="251"/>
    </location>
</feature>
<evidence type="ECO:0000313" key="10">
    <source>
        <dbReference type="Proteomes" id="UP000224854"/>
    </source>
</evidence>
<feature type="transmembrane region" description="Helical" evidence="7">
    <location>
        <begin position="31"/>
        <end position="50"/>
    </location>
</feature>
<dbReference type="AlphaFoldDB" id="A0A2C5Y3D6"/>
<dbReference type="InterPro" id="IPR049326">
    <property type="entry name" value="Rhodopsin_dom_fungi"/>
</dbReference>
<evidence type="ECO:0000259" key="8">
    <source>
        <dbReference type="Pfam" id="PF20684"/>
    </source>
</evidence>
<dbReference type="OrthoDB" id="4909691at2759"/>
<organism evidence="9 10">
    <name type="scientific">Ophiocordyceps australis</name>
    <dbReference type="NCBI Taxonomy" id="1399860"/>
    <lineage>
        <taxon>Eukaryota</taxon>
        <taxon>Fungi</taxon>
        <taxon>Dikarya</taxon>
        <taxon>Ascomycota</taxon>
        <taxon>Pezizomycotina</taxon>
        <taxon>Sordariomycetes</taxon>
        <taxon>Hypocreomycetidae</taxon>
        <taxon>Hypocreales</taxon>
        <taxon>Ophiocordycipitaceae</taxon>
        <taxon>Ophiocordyceps</taxon>
    </lineage>
</organism>
<feature type="transmembrane region" description="Helical" evidence="7">
    <location>
        <begin position="149"/>
        <end position="172"/>
    </location>
</feature>
<feature type="compositionally biased region" description="Basic residues" evidence="6">
    <location>
        <begin position="314"/>
        <end position="328"/>
    </location>
</feature>
<accession>A0A2C5Y3D6</accession>
<comment type="subcellular location">
    <subcellularLocation>
        <location evidence="1">Membrane</location>
        <topology evidence="1">Multi-pass membrane protein</topology>
    </subcellularLocation>
</comment>
<dbReference type="InterPro" id="IPR052337">
    <property type="entry name" value="SAT4-like"/>
</dbReference>
<feature type="transmembrane region" description="Helical" evidence="7">
    <location>
        <begin position="71"/>
        <end position="92"/>
    </location>
</feature>
<name>A0A2C5Y3D6_9HYPO</name>
<evidence type="ECO:0000256" key="7">
    <source>
        <dbReference type="SAM" id="Phobius"/>
    </source>
</evidence>
<evidence type="ECO:0000313" key="9">
    <source>
        <dbReference type="EMBL" id="PHH72608.1"/>
    </source>
</evidence>
<feature type="transmembrane region" description="Helical" evidence="7">
    <location>
        <begin position="192"/>
        <end position="217"/>
    </location>
</feature>
<comment type="caution">
    <text evidence="9">The sequence shown here is derived from an EMBL/GenBank/DDBJ whole genome shotgun (WGS) entry which is preliminary data.</text>
</comment>
<feature type="region of interest" description="Disordered" evidence="6">
    <location>
        <begin position="298"/>
        <end position="356"/>
    </location>
</feature>
<feature type="transmembrane region" description="Helical" evidence="7">
    <location>
        <begin position="112"/>
        <end position="137"/>
    </location>
</feature>
<evidence type="ECO:0000256" key="3">
    <source>
        <dbReference type="ARBA" id="ARBA00022989"/>
    </source>
</evidence>
<dbReference type="EMBL" id="NJEU01000571">
    <property type="protein sequence ID" value="PHH72608.1"/>
    <property type="molecule type" value="Genomic_DNA"/>
</dbReference>
<dbReference type="Pfam" id="PF20684">
    <property type="entry name" value="Fung_rhodopsin"/>
    <property type="match status" value="1"/>
</dbReference>
<evidence type="ECO:0000256" key="2">
    <source>
        <dbReference type="ARBA" id="ARBA00022692"/>
    </source>
</evidence>
<gene>
    <name evidence="9" type="ORF">CDD82_5900</name>
</gene>
<sequence length="356" mass="39425">MPALAGNPDLTPALAPPPGVISNLVDPPSQAYATIIAMVLYMVIATPCVAARLYTRARIHRKLWWDDWSSVIALIGLYGFCAIPLVGLRYGFGVDRWNVSQSHFQRFNTLAQLFSAIEIVARISIFFTKLSILLLYIRYFCPPGARRTWIFWSTLAVIIFNALYCIALVLVIRLQCVGKPSAVVQAATCVNHYLVLVTASIINVVTDFLILLIPLIAVWHLRMPQRRKLGLLVVFAVGGLGCAASIARLGYQVPEASNPNQTIILTNVALLALAEHVIGIVVGCMPLFPALYRHIRPSPQPSESHNWPRSTGSRWKRAFGRQPSRRRPDHWGSVSALVETEQTGASSRGTKHEIEK</sequence>
<keyword evidence="3 7" id="KW-1133">Transmembrane helix</keyword>
<feature type="domain" description="Rhodopsin" evidence="8">
    <location>
        <begin position="51"/>
        <end position="293"/>
    </location>
</feature>
<dbReference type="PANTHER" id="PTHR33048">
    <property type="entry name" value="PTH11-LIKE INTEGRAL MEMBRANE PROTEIN (AFU_ORTHOLOGUE AFUA_5G11245)"/>
    <property type="match status" value="1"/>
</dbReference>
<evidence type="ECO:0000256" key="5">
    <source>
        <dbReference type="ARBA" id="ARBA00038359"/>
    </source>
</evidence>
<proteinExistence type="inferred from homology"/>
<dbReference type="GO" id="GO:0016020">
    <property type="term" value="C:membrane"/>
    <property type="evidence" value="ECO:0007669"/>
    <property type="project" value="UniProtKB-SubCell"/>
</dbReference>
<evidence type="ECO:0000256" key="6">
    <source>
        <dbReference type="SAM" id="MobiDB-lite"/>
    </source>
</evidence>
<feature type="transmembrane region" description="Helical" evidence="7">
    <location>
        <begin position="263"/>
        <end position="288"/>
    </location>
</feature>
<keyword evidence="2 7" id="KW-0812">Transmembrane</keyword>
<dbReference type="PANTHER" id="PTHR33048:SF158">
    <property type="entry name" value="MEMBRANE PROTEIN PTH11-LIKE, PUTATIVE-RELATED"/>
    <property type="match status" value="1"/>
</dbReference>
<keyword evidence="10" id="KW-1185">Reference proteome</keyword>
<keyword evidence="4 7" id="KW-0472">Membrane</keyword>
<evidence type="ECO:0000256" key="4">
    <source>
        <dbReference type="ARBA" id="ARBA00023136"/>
    </source>
</evidence>
<reference evidence="9 10" key="1">
    <citation type="submission" date="2017-06" db="EMBL/GenBank/DDBJ databases">
        <title>Ant-infecting Ophiocordyceps genomes reveal a high diversity of potential behavioral manipulation genes and a possible major role for enterotoxins.</title>
        <authorList>
            <person name="De Bekker C."/>
            <person name="Evans H.C."/>
            <person name="Brachmann A."/>
            <person name="Hughes D.P."/>
        </authorList>
    </citation>
    <scope>NUCLEOTIDE SEQUENCE [LARGE SCALE GENOMIC DNA]</scope>
    <source>
        <strain evidence="9 10">1348a</strain>
    </source>
</reference>
<dbReference type="Proteomes" id="UP000224854">
    <property type="component" value="Unassembled WGS sequence"/>
</dbReference>
<comment type="similarity">
    <text evidence="5">Belongs to the SAT4 family.</text>
</comment>
<protein>
    <recommendedName>
        <fullName evidence="8">Rhodopsin domain-containing protein</fullName>
    </recommendedName>
</protein>
<feature type="compositionally biased region" description="Polar residues" evidence="6">
    <location>
        <begin position="301"/>
        <end position="313"/>
    </location>
</feature>